<gene>
    <name evidence="1" type="ORF">SAMN05444274_102295</name>
</gene>
<proteinExistence type="predicted"/>
<organism evidence="1 2">
    <name type="scientific">Mariniphaga anaerophila</name>
    <dbReference type="NCBI Taxonomy" id="1484053"/>
    <lineage>
        <taxon>Bacteria</taxon>
        <taxon>Pseudomonadati</taxon>
        <taxon>Bacteroidota</taxon>
        <taxon>Bacteroidia</taxon>
        <taxon>Marinilabiliales</taxon>
        <taxon>Prolixibacteraceae</taxon>
        <taxon>Mariniphaga</taxon>
    </lineage>
</organism>
<dbReference type="Proteomes" id="UP000184164">
    <property type="component" value="Unassembled WGS sequence"/>
</dbReference>
<reference evidence="1 2" key="1">
    <citation type="submission" date="2016-11" db="EMBL/GenBank/DDBJ databases">
        <authorList>
            <person name="Jaros S."/>
            <person name="Januszkiewicz K."/>
            <person name="Wedrychowicz H."/>
        </authorList>
    </citation>
    <scope>NUCLEOTIDE SEQUENCE [LARGE SCALE GENOMIC DNA]</scope>
    <source>
        <strain evidence="1 2">DSM 26910</strain>
    </source>
</reference>
<keyword evidence="2" id="KW-1185">Reference proteome</keyword>
<evidence type="ECO:0000313" key="2">
    <source>
        <dbReference type="Proteomes" id="UP000184164"/>
    </source>
</evidence>
<name>A0A1M4W3B7_9BACT</name>
<evidence type="ECO:0000313" key="1">
    <source>
        <dbReference type="EMBL" id="SHE75452.1"/>
    </source>
</evidence>
<accession>A0A1M4W3B7</accession>
<sequence length="82" mass="9733">MKNEAFFRLLKFSLLDVYMRETKLFLVIGGVTGRRNKKELKTILSIRNNWRITIIALLFSRLFLMSICEFKYDVGILNRLVC</sequence>
<dbReference type="STRING" id="1484053.SAMN05444274_102295"/>
<dbReference type="AlphaFoldDB" id="A0A1M4W3B7"/>
<protein>
    <submittedName>
        <fullName evidence="1">Uncharacterized protein</fullName>
    </submittedName>
</protein>
<dbReference type="EMBL" id="FQUM01000002">
    <property type="protein sequence ID" value="SHE75452.1"/>
    <property type="molecule type" value="Genomic_DNA"/>
</dbReference>